<accession>A0A2M8S3D0</accession>
<proteinExistence type="predicted"/>
<evidence type="ECO:0000313" key="2">
    <source>
        <dbReference type="Proteomes" id="UP000229329"/>
    </source>
</evidence>
<dbReference type="PANTHER" id="PTHR35145:SF1">
    <property type="entry name" value="CYTOPLASMIC PROTEIN"/>
    <property type="match status" value="1"/>
</dbReference>
<evidence type="ECO:0000313" key="1">
    <source>
        <dbReference type="EMBL" id="PJG85607.1"/>
    </source>
</evidence>
<dbReference type="SUPFAM" id="SSF142906">
    <property type="entry name" value="YjbR-like"/>
    <property type="match status" value="1"/>
</dbReference>
<dbReference type="AlphaFoldDB" id="A0A2M8S3D0"/>
<dbReference type="PANTHER" id="PTHR35145">
    <property type="entry name" value="CYTOPLASMIC PROTEIN-RELATED"/>
    <property type="match status" value="1"/>
</dbReference>
<reference evidence="1 2" key="1">
    <citation type="submission" date="2017-11" db="EMBL/GenBank/DDBJ databases">
        <title>Reclassification of Bisgaard taxon 7 as Conservatibacter flavescens gen. nov., sp. nov.</title>
        <authorList>
            <person name="Christensen H."/>
        </authorList>
    </citation>
    <scope>NUCLEOTIDE SEQUENCE [LARGE SCALE GENOMIC DNA]</scope>
    <source>
        <strain evidence="1 2">7_4</strain>
    </source>
</reference>
<dbReference type="Proteomes" id="UP000229329">
    <property type="component" value="Unassembled WGS sequence"/>
</dbReference>
<keyword evidence="2" id="KW-1185">Reference proteome</keyword>
<organism evidence="1 2">
    <name type="scientific">Conservatibacter flavescens</name>
    <dbReference type="NCBI Taxonomy" id="28161"/>
    <lineage>
        <taxon>Bacteria</taxon>
        <taxon>Pseudomonadati</taxon>
        <taxon>Pseudomonadota</taxon>
        <taxon>Gammaproteobacteria</taxon>
        <taxon>Pasteurellales</taxon>
        <taxon>Pasteurellaceae</taxon>
        <taxon>Conservatibacter</taxon>
    </lineage>
</organism>
<dbReference type="InterPro" id="IPR038056">
    <property type="entry name" value="YjbR-like_sf"/>
</dbReference>
<name>A0A2M8S3D0_9PAST</name>
<comment type="caution">
    <text evidence="1">The sequence shown here is derived from an EMBL/GenBank/DDBJ whole genome shotgun (WGS) entry which is preliminary data.</text>
</comment>
<dbReference type="EMBL" id="PHHA01000009">
    <property type="protein sequence ID" value="PJG85607.1"/>
    <property type="molecule type" value="Genomic_DNA"/>
</dbReference>
<protein>
    <recommendedName>
        <fullName evidence="3">MmcQ family protein</fullName>
    </recommendedName>
</protein>
<dbReference type="OrthoDB" id="3194910at2"/>
<evidence type="ECO:0008006" key="3">
    <source>
        <dbReference type="Google" id="ProtNLM"/>
    </source>
</evidence>
<sequence length="350" mass="40643">MLTEQLFQKAHMNIQKLLSFGFVSTPQGYEYSRLILAGDFRVDISISTDGKVESQVFDLMTENEYANIHIKDQQGAFVNQVREAYFSVLKEILTHCFHVDYFHSAQANRLAQSFAKQYDSRPYFPWEKHPNFAVFKHENNQKWYALIMNLDRSKLIPKSKGEVNVLNLKLNSAQIPTYLNEVGIYPAYHMNKKNWISIILDDTLSDEHILQLAEQSYQLTANKTKKTGKITEWLIPANPKYFDVEQAFSEQTELTWKQSTHIHIGDIIYMYVGAPRSAIMFKCEVLAINLPNTHKNQHVNIQKRMKIRLLQSYSPHLFPFSKLKEFQVNAVRGPRSMPSELSQYIAQTAP</sequence>
<gene>
    <name evidence="1" type="ORF">CVP05_05430</name>
</gene>
<dbReference type="InterPro" id="IPR007351">
    <property type="entry name" value="YjbR"/>
</dbReference>
<dbReference type="InterPro" id="IPR058532">
    <property type="entry name" value="YjbR/MT2646/Rv2570-like"/>
</dbReference>
<dbReference type="Pfam" id="PF04237">
    <property type="entry name" value="YjbR"/>
    <property type="match status" value="1"/>
</dbReference>
<dbReference type="Gene3D" id="3.90.1150.30">
    <property type="match status" value="1"/>
</dbReference>
<dbReference type="RefSeq" id="WP_100288563.1">
    <property type="nucleotide sequence ID" value="NZ_PHHA01000009.1"/>
</dbReference>